<keyword evidence="1" id="KW-0472">Membrane</keyword>
<gene>
    <name evidence="2" type="ORF">S01H1_22893</name>
</gene>
<evidence type="ECO:0000256" key="1">
    <source>
        <dbReference type="SAM" id="Phobius"/>
    </source>
</evidence>
<keyword evidence="1" id="KW-1133">Transmembrane helix</keyword>
<dbReference type="AlphaFoldDB" id="X0U0B1"/>
<evidence type="ECO:0000313" key="2">
    <source>
        <dbReference type="EMBL" id="GAF92821.1"/>
    </source>
</evidence>
<organism evidence="2">
    <name type="scientific">marine sediment metagenome</name>
    <dbReference type="NCBI Taxonomy" id="412755"/>
    <lineage>
        <taxon>unclassified sequences</taxon>
        <taxon>metagenomes</taxon>
        <taxon>ecological metagenomes</taxon>
    </lineage>
</organism>
<dbReference type="EMBL" id="BARS01013043">
    <property type="protein sequence ID" value="GAF92821.1"/>
    <property type="molecule type" value="Genomic_DNA"/>
</dbReference>
<keyword evidence="1" id="KW-0812">Transmembrane</keyword>
<feature type="non-terminal residue" evidence="2">
    <location>
        <position position="64"/>
    </location>
</feature>
<sequence>MAILLATLGLWFLHSRQLAWPFYAMPYAVLASIALRAATVLGWALIAYVASVSILRRQKGEFRP</sequence>
<comment type="caution">
    <text evidence="2">The sequence shown here is derived from an EMBL/GenBank/DDBJ whole genome shotgun (WGS) entry which is preliminary data.</text>
</comment>
<accession>X0U0B1</accession>
<feature type="transmembrane region" description="Helical" evidence="1">
    <location>
        <begin position="29"/>
        <end position="55"/>
    </location>
</feature>
<reference evidence="2" key="1">
    <citation type="journal article" date="2014" name="Front. Microbiol.">
        <title>High frequency of phylogenetically diverse reductive dehalogenase-homologous genes in deep subseafloor sedimentary metagenomes.</title>
        <authorList>
            <person name="Kawai M."/>
            <person name="Futagami T."/>
            <person name="Toyoda A."/>
            <person name="Takaki Y."/>
            <person name="Nishi S."/>
            <person name="Hori S."/>
            <person name="Arai W."/>
            <person name="Tsubouchi T."/>
            <person name="Morono Y."/>
            <person name="Uchiyama I."/>
            <person name="Ito T."/>
            <person name="Fujiyama A."/>
            <person name="Inagaki F."/>
            <person name="Takami H."/>
        </authorList>
    </citation>
    <scope>NUCLEOTIDE SEQUENCE</scope>
    <source>
        <strain evidence="2">Expedition CK06-06</strain>
    </source>
</reference>
<name>X0U0B1_9ZZZZ</name>
<proteinExistence type="predicted"/>
<protein>
    <submittedName>
        <fullName evidence="2">Uncharacterized protein</fullName>
    </submittedName>
</protein>